<proteinExistence type="inferred from homology"/>
<evidence type="ECO:0000259" key="2">
    <source>
        <dbReference type="PROSITE" id="PS50878"/>
    </source>
</evidence>
<dbReference type="PROSITE" id="PS50878">
    <property type="entry name" value="RT_POL"/>
    <property type="match status" value="1"/>
</dbReference>
<dbReference type="InterPro" id="IPR043502">
    <property type="entry name" value="DNA/RNA_pol_sf"/>
</dbReference>
<dbReference type="Pfam" id="PF00078">
    <property type="entry name" value="RVT_1"/>
    <property type="match status" value="1"/>
</dbReference>
<sequence>MCRTLALAISKQLVHTWMKTFKHLYDTLTSFPNLLAAYERARKGKRSRDAVARFDWHLERNLIGLQERLRGRTYRPGRYRSFYVYEPKRRLVSAAPFIDRVVHHALCRVIEPIFEPRFIYDSYACRTGKGTHRAVRRFCRFMGQNQYVFKTDIWRYFPSIDHAILQDILNRRLVDDNVRWLIATILSSGNGILAHEYIMQWFPGDDLFAVSRPRGLPIGNLTSQFFGNVYLHELDAFIKHDLRCRHYIRYCDDFAIFSPSKHMLHDIRQEIERFLERLRLRLHPQKTLIQPVAVGTEFLGYRIYPTHIRISKANVKRFVRRMRHHQMQYQQGQLSVRELGRAVQ</sequence>
<dbReference type="EMBL" id="AZHX01001638">
    <property type="protein sequence ID" value="ETX01277.1"/>
    <property type="molecule type" value="Genomic_DNA"/>
</dbReference>
<dbReference type="CDD" id="cd01651">
    <property type="entry name" value="RT_G2_intron"/>
    <property type="match status" value="1"/>
</dbReference>
<evidence type="ECO:0000256" key="1">
    <source>
        <dbReference type="ARBA" id="ARBA00034120"/>
    </source>
</evidence>
<protein>
    <recommendedName>
        <fullName evidence="2">Reverse transcriptase domain-containing protein</fullName>
    </recommendedName>
</protein>
<dbReference type="PANTHER" id="PTHR34047">
    <property type="entry name" value="NUCLEAR INTRON MATURASE 1, MITOCHONDRIAL-RELATED"/>
    <property type="match status" value="1"/>
</dbReference>
<evidence type="ECO:0000313" key="3">
    <source>
        <dbReference type="EMBL" id="ETX01277.1"/>
    </source>
</evidence>
<feature type="domain" description="Reverse transcriptase" evidence="2">
    <location>
        <begin position="1"/>
        <end position="303"/>
    </location>
</feature>
<accession>W4LV88</accession>
<dbReference type="AlphaFoldDB" id="W4LV88"/>
<evidence type="ECO:0000313" key="4">
    <source>
        <dbReference type="Proteomes" id="UP000019140"/>
    </source>
</evidence>
<comment type="caution">
    <text evidence="3">The sequence shown here is derived from an EMBL/GenBank/DDBJ whole genome shotgun (WGS) entry which is preliminary data.</text>
</comment>
<dbReference type="Proteomes" id="UP000019140">
    <property type="component" value="Unassembled WGS sequence"/>
</dbReference>
<reference evidence="3 4" key="1">
    <citation type="journal article" date="2014" name="Nature">
        <title>An environmental bacterial taxon with a large and distinct metabolic repertoire.</title>
        <authorList>
            <person name="Wilson M.C."/>
            <person name="Mori T."/>
            <person name="Ruckert C."/>
            <person name="Uria A.R."/>
            <person name="Helf M.J."/>
            <person name="Takada K."/>
            <person name="Gernert C."/>
            <person name="Steffens U.A."/>
            <person name="Heycke N."/>
            <person name="Schmitt S."/>
            <person name="Rinke C."/>
            <person name="Helfrich E.J."/>
            <person name="Brachmann A.O."/>
            <person name="Gurgui C."/>
            <person name="Wakimoto T."/>
            <person name="Kracht M."/>
            <person name="Crusemann M."/>
            <person name="Hentschel U."/>
            <person name="Abe I."/>
            <person name="Matsunaga S."/>
            <person name="Kalinowski J."/>
            <person name="Takeyama H."/>
            <person name="Piel J."/>
        </authorList>
    </citation>
    <scope>NUCLEOTIDE SEQUENCE [LARGE SCALE GENOMIC DNA]</scope>
    <source>
        <strain evidence="4">TSY2</strain>
    </source>
</reference>
<comment type="similarity">
    <text evidence="1">Belongs to the bacterial reverse transcriptase family.</text>
</comment>
<dbReference type="SUPFAM" id="SSF56672">
    <property type="entry name" value="DNA/RNA polymerases"/>
    <property type="match status" value="1"/>
</dbReference>
<dbReference type="HOGENOM" id="CLU_013584_0_0_7"/>
<gene>
    <name evidence="3" type="ORF">ETSY2_37525</name>
</gene>
<name>W4LV88_9BACT</name>
<dbReference type="PANTHER" id="PTHR34047:SF8">
    <property type="entry name" value="PROTEIN YKFC"/>
    <property type="match status" value="1"/>
</dbReference>
<dbReference type="InterPro" id="IPR000477">
    <property type="entry name" value="RT_dom"/>
</dbReference>
<keyword evidence="4" id="KW-1185">Reference proteome</keyword>
<organism evidence="3 4">
    <name type="scientific">Candidatus Entotheonella gemina</name>
    <dbReference type="NCBI Taxonomy" id="1429439"/>
    <lineage>
        <taxon>Bacteria</taxon>
        <taxon>Pseudomonadati</taxon>
        <taxon>Nitrospinota/Tectimicrobiota group</taxon>
        <taxon>Candidatus Tectimicrobiota</taxon>
        <taxon>Candidatus Entotheonellia</taxon>
        <taxon>Candidatus Entotheonellales</taxon>
        <taxon>Candidatus Entotheonellaceae</taxon>
        <taxon>Candidatus Entotheonella</taxon>
    </lineage>
</organism>
<dbReference type="InterPro" id="IPR051083">
    <property type="entry name" value="GrpII_Intron_Splice-Mob/Def"/>
</dbReference>